<dbReference type="CDD" id="cd16917">
    <property type="entry name" value="HATPase_UhpB-NarQ-NarX-like"/>
    <property type="match status" value="1"/>
</dbReference>
<dbReference type="InterPro" id="IPR003594">
    <property type="entry name" value="HATPase_dom"/>
</dbReference>
<evidence type="ECO:0000256" key="2">
    <source>
        <dbReference type="ARBA" id="ARBA00012438"/>
    </source>
</evidence>
<feature type="domain" description="Histidine kinase" evidence="6">
    <location>
        <begin position="305"/>
        <end position="390"/>
    </location>
</feature>
<evidence type="ECO:0000256" key="4">
    <source>
        <dbReference type="ARBA" id="ARBA00022777"/>
    </source>
</evidence>
<dbReference type="InterPro" id="IPR050482">
    <property type="entry name" value="Sensor_HK_TwoCompSys"/>
</dbReference>
<keyword evidence="8" id="KW-1185">Reference proteome</keyword>
<name>A0ABS0BX34_9GAMM</name>
<keyword evidence="4" id="KW-0418">Kinase</keyword>
<dbReference type="PANTHER" id="PTHR24421">
    <property type="entry name" value="NITRATE/NITRITE SENSOR PROTEIN NARX-RELATED"/>
    <property type="match status" value="1"/>
</dbReference>
<dbReference type="Proteomes" id="UP001193680">
    <property type="component" value="Unassembled WGS sequence"/>
</dbReference>
<evidence type="ECO:0000256" key="1">
    <source>
        <dbReference type="ARBA" id="ARBA00000085"/>
    </source>
</evidence>
<dbReference type="SUPFAM" id="SSF55874">
    <property type="entry name" value="ATPase domain of HSP90 chaperone/DNA topoisomerase II/histidine kinase"/>
    <property type="match status" value="1"/>
</dbReference>
<dbReference type="InterPro" id="IPR036890">
    <property type="entry name" value="HATPase_C_sf"/>
</dbReference>
<proteinExistence type="predicted"/>
<organism evidence="7 8">
    <name type="scientific">Thiomicrorhabdus heinhorstiae</name>
    <dbReference type="NCBI Taxonomy" id="2748010"/>
    <lineage>
        <taxon>Bacteria</taxon>
        <taxon>Pseudomonadati</taxon>
        <taxon>Pseudomonadota</taxon>
        <taxon>Gammaproteobacteria</taxon>
        <taxon>Thiotrichales</taxon>
        <taxon>Piscirickettsiaceae</taxon>
        <taxon>Thiomicrorhabdus</taxon>
    </lineage>
</organism>
<dbReference type="Pfam" id="PF02518">
    <property type="entry name" value="HATPase_c"/>
    <property type="match status" value="1"/>
</dbReference>
<protein>
    <recommendedName>
        <fullName evidence="2">histidine kinase</fullName>
        <ecNumber evidence="2">2.7.13.3</ecNumber>
    </recommendedName>
</protein>
<dbReference type="InterPro" id="IPR005467">
    <property type="entry name" value="His_kinase_dom"/>
</dbReference>
<evidence type="ECO:0000256" key="3">
    <source>
        <dbReference type="ARBA" id="ARBA00022679"/>
    </source>
</evidence>
<dbReference type="Gene3D" id="3.30.565.10">
    <property type="entry name" value="Histidine kinase-like ATPase, C-terminal domain"/>
    <property type="match status" value="1"/>
</dbReference>
<keyword evidence="5" id="KW-0902">Two-component regulatory system</keyword>
<dbReference type="EC" id="2.7.13.3" evidence="2"/>
<reference evidence="7 8" key="2">
    <citation type="submission" date="2020-11" db="EMBL/GenBank/DDBJ databases">
        <title>Sulfur oxidizing isolate from Hospital Hole Sinkhole.</title>
        <authorList>
            <person name="Scott K.M."/>
        </authorList>
    </citation>
    <scope>NUCLEOTIDE SEQUENCE [LARGE SCALE GENOMIC DNA]</scope>
    <source>
        <strain evidence="7 8">HH1</strain>
    </source>
</reference>
<dbReference type="PANTHER" id="PTHR24421:SF10">
    <property type="entry name" value="NITRATE_NITRITE SENSOR PROTEIN NARQ"/>
    <property type="match status" value="1"/>
</dbReference>
<sequence length="393" mass="44566">MKPRVVNFGQFLSFNLSTLRNRYTPARRKSVFPSVDYSDIAFQIATTERLSELLPNLLAQSALQASCHSQLENYDSLYVLTPAPGMKYHVHTAANNQTDPQLLNYFEALTVQSRGISNSQSTKNLGPFHFIFFPLQNRESDWMAYLVVAFKGKTPQDNQTANLLRPLRDAVQRGLLAHQNKVESVARAISQERQSQAADLHDSVAQILGYLKLRSSSLSALCLEQSNPTMLKIACDIEEQIGFAHRLTRELISSSRLNGIESNLSFSIQNALEELEQHSGIVFELDNRAKEDIEQLPYPNETLFIVREALCNLVRHSHASHARIIIKTESKALTILIEDNGIGIQTRSKRRDSFGLRIMEERARRMRAQLTVEDRQQGGTRVRLDIPRDHLTI</sequence>
<gene>
    <name evidence="7" type="ORF">H8792_003490</name>
</gene>
<evidence type="ECO:0000313" key="8">
    <source>
        <dbReference type="Proteomes" id="UP001193680"/>
    </source>
</evidence>
<accession>A0ABS0BX34</accession>
<dbReference type="RefSeq" id="WP_185977540.1">
    <property type="nucleotide sequence ID" value="NZ_JACBGI020000003.1"/>
</dbReference>
<comment type="caution">
    <text evidence="7">The sequence shown here is derived from an EMBL/GenBank/DDBJ whole genome shotgun (WGS) entry which is preliminary data.</text>
</comment>
<reference evidence="7 8" key="1">
    <citation type="submission" date="2020-06" db="EMBL/GenBank/DDBJ databases">
        <authorList>
            <person name="Scott K."/>
        </authorList>
    </citation>
    <scope>NUCLEOTIDE SEQUENCE [LARGE SCALE GENOMIC DNA]</scope>
    <source>
        <strain evidence="7 8">HH1</strain>
    </source>
</reference>
<dbReference type="PROSITE" id="PS50109">
    <property type="entry name" value="HIS_KIN"/>
    <property type="match status" value="1"/>
</dbReference>
<dbReference type="Gene3D" id="1.20.5.1930">
    <property type="match status" value="1"/>
</dbReference>
<comment type="catalytic activity">
    <reaction evidence="1">
        <text>ATP + protein L-histidine = ADP + protein N-phospho-L-histidine.</text>
        <dbReference type="EC" id="2.7.13.3"/>
    </reaction>
</comment>
<evidence type="ECO:0000256" key="5">
    <source>
        <dbReference type="ARBA" id="ARBA00023012"/>
    </source>
</evidence>
<keyword evidence="3" id="KW-0808">Transferase</keyword>
<dbReference type="SMART" id="SM00387">
    <property type="entry name" value="HATPase_c"/>
    <property type="match status" value="1"/>
</dbReference>
<evidence type="ECO:0000313" key="7">
    <source>
        <dbReference type="EMBL" id="MBF6057396.1"/>
    </source>
</evidence>
<evidence type="ECO:0000259" key="6">
    <source>
        <dbReference type="PROSITE" id="PS50109"/>
    </source>
</evidence>
<dbReference type="EMBL" id="JACBGI020000003">
    <property type="protein sequence ID" value="MBF6057396.1"/>
    <property type="molecule type" value="Genomic_DNA"/>
</dbReference>